<dbReference type="AlphaFoldDB" id="A0A382AGU6"/>
<dbReference type="EMBL" id="UINC01025288">
    <property type="protein sequence ID" value="SVB00584.1"/>
    <property type="molecule type" value="Genomic_DNA"/>
</dbReference>
<feature type="non-terminal residue" evidence="1">
    <location>
        <position position="43"/>
    </location>
</feature>
<reference evidence="1" key="1">
    <citation type="submission" date="2018-05" db="EMBL/GenBank/DDBJ databases">
        <authorList>
            <person name="Lanie J.A."/>
            <person name="Ng W.-L."/>
            <person name="Kazmierczak K.M."/>
            <person name="Andrzejewski T.M."/>
            <person name="Davidsen T.M."/>
            <person name="Wayne K.J."/>
            <person name="Tettelin H."/>
            <person name="Glass J.I."/>
            <person name="Rusch D."/>
            <person name="Podicherti R."/>
            <person name="Tsui H.-C.T."/>
            <person name="Winkler M.E."/>
        </authorList>
    </citation>
    <scope>NUCLEOTIDE SEQUENCE</scope>
</reference>
<accession>A0A382AGU6</accession>
<sequence length="43" mass="5000">MLGSTLRAHAWMPPSRFNTVEKPFCLRKVATYALRPPVWHMTT</sequence>
<proteinExistence type="predicted"/>
<protein>
    <submittedName>
        <fullName evidence="1">Uncharacterized protein</fullName>
    </submittedName>
</protein>
<name>A0A382AGU6_9ZZZZ</name>
<organism evidence="1">
    <name type="scientific">marine metagenome</name>
    <dbReference type="NCBI Taxonomy" id="408172"/>
    <lineage>
        <taxon>unclassified sequences</taxon>
        <taxon>metagenomes</taxon>
        <taxon>ecological metagenomes</taxon>
    </lineage>
</organism>
<gene>
    <name evidence="1" type="ORF">METZ01_LOCUS153438</name>
</gene>
<evidence type="ECO:0000313" key="1">
    <source>
        <dbReference type="EMBL" id="SVB00584.1"/>
    </source>
</evidence>